<feature type="transmembrane region" description="Helical" evidence="5">
    <location>
        <begin position="211"/>
        <end position="232"/>
    </location>
</feature>
<proteinExistence type="predicted"/>
<feature type="transmembrane region" description="Helical" evidence="5">
    <location>
        <begin position="86"/>
        <end position="104"/>
    </location>
</feature>
<dbReference type="EMBL" id="CP051139">
    <property type="protein sequence ID" value="QIW96574.1"/>
    <property type="molecule type" value="Genomic_DNA"/>
</dbReference>
<dbReference type="InterPro" id="IPR036259">
    <property type="entry name" value="MFS_trans_sf"/>
</dbReference>
<feature type="transmembrane region" description="Helical" evidence="5">
    <location>
        <begin position="326"/>
        <end position="348"/>
    </location>
</feature>
<feature type="transmembrane region" description="Helical" evidence="5">
    <location>
        <begin position="155"/>
        <end position="173"/>
    </location>
</feature>
<feature type="transmembrane region" description="Helical" evidence="5">
    <location>
        <begin position="405"/>
        <end position="429"/>
    </location>
</feature>
<evidence type="ECO:0000313" key="6">
    <source>
        <dbReference type="EMBL" id="QIW96574.1"/>
    </source>
</evidence>
<name>A0A6H0XPL5_9PEZI</name>
<dbReference type="OrthoDB" id="4078873at2759"/>
<dbReference type="PANTHER" id="PTHR23501">
    <property type="entry name" value="MAJOR FACILITATOR SUPERFAMILY"/>
    <property type="match status" value="1"/>
</dbReference>
<feature type="transmembrane region" description="Helical" evidence="5">
    <location>
        <begin position="460"/>
        <end position="481"/>
    </location>
</feature>
<dbReference type="GO" id="GO:0022857">
    <property type="term" value="F:transmembrane transporter activity"/>
    <property type="evidence" value="ECO:0007669"/>
    <property type="project" value="InterPro"/>
</dbReference>
<keyword evidence="2 5" id="KW-0812">Transmembrane</keyword>
<feature type="transmembrane region" description="Helical" evidence="5">
    <location>
        <begin position="185"/>
        <end position="204"/>
    </location>
</feature>
<evidence type="ECO:0000256" key="1">
    <source>
        <dbReference type="ARBA" id="ARBA00004141"/>
    </source>
</evidence>
<comment type="subcellular location">
    <subcellularLocation>
        <location evidence="1">Membrane</location>
        <topology evidence="1">Multi-pass membrane protein</topology>
    </subcellularLocation>
</comment>
<keyword evidence="7" id="KW-1185">Reference proteome</keyword>
<feature type="transmembrane region" description="Helical" evidence="5">
    <location>
        <begin position="299"/>
        <end position="320"/>
    </location>
</feature>
<evidence type="ECO:0000256" key="5">
    <source>
        <dbReference type="SAM" id="Phobius"/>
    </source>
</evidence>
<reference evidence="6 7" key="1">
    <citation type="journal article" date="2016" name="Sci. Rep.">
        <title>Peltaster fructicola genome reveals evolution from an invasive phytopathogen to an ectophytic parasite.</title>
        <authorList>
            <person name="Xu C."/>
            <person name="Chen H."/>
            <person name="Gleason M.L."/>
            <person name="Xu J.R."/>
            <person name="Liu H."/>
            <person name="Zhang R."/>
            <person name="Sun G."/>
        </authorList>
    </citation>
    <scope>NUCLEOTIDE SEQUENCE [LARGE SCALE GENOMIC DNA]</scope>
    <source>
        <strain evidence="6 7">LNHT1506</strain>
    </source>
</reference>
<feature type="transmembrane region" description="Helical" evidence="5">
    <location>
        <begin position="244"/>
        <end position="266"/>
    </location>
</feature>
<feature type="transmembrane region" description="Helical" evidence="5">
    <location>
        <begin position="576"/>
        <end position="595"/>
    </location>
</feature>
<keyword evidence="3 5" id="KW-1133">Transmembrane helix</keyword>
<dbReference type="SUPFAM" id="SSF103473">
    <property type="entry name" value="MFS general substrate transporter"/>
    <property type="match status" value="1"/>
</dbReference>
<sequence length="616" mass="68046">MVSRFRLPGSIAAALNQNAVAAATATDIPSSVSHATSEKAINEKGVATNYATVSDSESDLGHKIDPDAQHGTQQTQAMNQVWSKRSLVFAFASIWCIEFILAFGNGVVGTLTPYVTSLYEAHSLTALTSVIAFLIAGLFKLPYAKIMDIWGRPQALALAVFLLTLGCILMATVNSVEQYCAAQVFYWTGYLAIDFSITIFIADYTQLKNRGLLIGLTSSPFLITTWVYGFAANDIVYGSTGIKLGFGIFAICYPVVCAPWLIMLIWHQRKATKLGLIPARPSRGNFLQSFVYYCKEFDVIGLLILATGFSLFLLAFNLYSLQPDTWKSPMIICFIIFGFLLIVGFGVWERFFAPVTFIPWHLITNRTVIFTYVMAGSLYVGWYIWDGYFYSVLIVLFDQPVLYATYITQTYTMGSCFICILFGVALRYYGKLKIWALFWGAPLTMLGVGLMIAFRQPNVNIGLIVMCQVFIAFGGGVLVICEQTTLMCVSKQRDYPALLAVESTIISIGSAIGQTIAGAMWTGIFPVKLAENLPAEAQDPVTFASIYGSLFTQTSYDVGTPTRDAINLSYGETQRLMLIAATCIYAITLLSVALWENVDVRKDKENRRQIEEAVVV</sequence>
<evidence type="ECO:0000256" key="4">
    <source>
        <dbReference type="ARBA" id="ARBA00023136"/>
    </source>
</evidence>
<evidence type="ECO:0000256" key="2">
    <source>
        <dbReference type="ARBA" id="ARBA00022692"/>
    </source>
</evidence>
<dbReference type="PANTHER" id="PTHR23501:SF3">
    <property type="entry name" value="MAJOR FACILITATOR SUPERFAMILY (MFS) PROFILE DOMAIN-CONTAINING PROTEIN"/>
    <property type="match status" value="1"/>
</dbReference>
<gene>
    <name evidence="6" type="ORF">AMS68_002092</name>
</gene>
<dbReference type="AlphaFoldDB" id="A0A6H0XPL5"/>
<evidence type="ECO:0000256" key="3">
    <source>
        <dbReference type="ARBA" id="ARBA00022989"/>
    </source>
</evidence>
<evidence type="ECO:0000313" key="7">
    <source>
        <dbReference type="Proteomes" id="UP000503462"/>
    </source>
</evidence>
<protein>
    <recommendedName>
        <fullName evidence="8">Major facilitator superfamily (MFS) profile domain-containing protein</fullName>
    </recommendedName>
</protein>
<dbReference type="GO" id="GO:0005886">
    <property type="term" value="C:plasma membrane"/>
    <property type="evidence" value="ECO:0007669"/>
    <property type="project" value="TreeGrafter"/>
</dbReference>
<accession>A0A6H0XPL5</accession>
<evidence type="ECO:0008006" key="8">
    <source>
        <dbReference type="Google" id="ProtNLM"/>
    </source>
</evidence>
<dbReference type="Proteomes" id="UP000503462">
    <property type="component" value="Chromosome 1"/>
</dbReference>
<dbReference type="Gene3D" id="1.20.1250.20">
    <property type="entry name" value="MFS general substrate transporter like domains"/>
    <property type="match status" value="1"/>
</dbReference>
<dbReference type="Pfam" id="PF07690">
    <property type="entry name" value="MFS_1"/>
    <property type="match status" value="1"/>
</dbReference>
<keyword evidence="4 5" id="KW-0472">Membrane</keyword>
<organism evidence="6 7">
    <name type="scientific">Peltaster fructicola</name>
    <dbReference type="NCBI Taxonomy" id="286661"/>
    <lineage>
        <taxon>Eukaryota</taxon>
        <taxon>Fungi</taxon>
        <taxon>Dikarya</taxon>
        <taxon>Ascomycota</taxon>
        <taxon>Pezizomycotina</taxon>
        <taxon>Dothideomycetes</taxon>
        <taxon>Dothideomycetes incertae sedis</taxon>
        <taxon>Peltaster</taxon>
    </lineage>
</organism>
<feature type="transmembrane region" description="Helical" evidence="5">
    <location>
        <begin position="124"/>
        <end position="143"/>
    </location>
</feature>
<dbReference type="InterPro" id="IPR011701">
    <property type="entry name" value="MFS"/>
</dbReference>
<feature type="transmembrane region" description="Helical" evidence="5">
    <location>
        <begin position="436"/>
        <end position="454"/>
    </location>
</feature>
<feature type="transmembrane region" description="Helical" evidence="5">
    <location>
        <begin position="368"/>
        <end position="385"/>
    </location>
</feature>